<name>A0A9N8ZSG6_9GLOM</name>
<dbReference type="EMBL" id="CAJVPJ010000279">
    <property type="protein sequence ID" value="CAG8505625.1"/>
    <property type="molecule type" value="Genomic_DNA"/>
</dbReference>
<protein>
    <submittedName>
        <fullName evidence="2">7508_t:CDS:1</fullName>
    </submittedName>
</protein>
<evidence type="ECO:0000313" key="3">
    <source>
        <dbReference type="Proteomes" id="UP000789572"/>
    </source>
</evidence>
<organism evidence="2 3">
    <name type="scientific">Paraglomus occultum</name>
    <dbReference type="NCBI Taxonomy" id="144539"/>
    <lineage>
        <taxon>Eukaryota</taxon>
        <taxon>Fungi</taxon>
        <taxon>Fungi incertae sedis</taxon>
        <taxon>Mucoromycota</taxon>
        <taxon>Glomeromycotina</taxon>
        <taxon>Glomeromycetes</taxon>
        <taxon>Paraglomerales</taxon>
        <taxon>Paraglomeraceae</taxon>
        <taxon>Paraglomus</taxon>
    </lineage>
</organism>
<comment type="caution">
    <text evidence="2">The sequence shown here is derived from an EMBL/GenBank/DDBJ whole genome shotgun (WGS) entry which is preliminary data.</text>
</comment>
<feature type="compositionally biased region" description="Basic and acidic residues" evidence="1">
    <location>
        <begin position="335"/>
        <end position="355"/>
    </location>
</feature>
<accession>A0A9N8ZSG6</accession>
<evidence type="ECO:0000313" key="2">
    <source>
        <dbReference type="EMBL" id="CAG8505625.1"/>
    </source>
</evidence>
<dbReference type="OrthoDB" id="2445118at2759"/>
<proteinExistence type="predicted"/>
<evidence type="ECO:0000256" key="1">
    <source>
        <dbReference type="SAM" id="MobiDB-lite"/>
    </source>
</evidence>
<sequence length="355" mass="40702">DLRSYVSVLFRDVNYLSKGFWNRDPSRWGGLCDWDMFFIQQIPEATKWNAHHSLAAELRVLMRLPHSSPCHQHAVLMMTSLKDCHKNDSNVNLWSKYMKELAGLTVANRVDTFSVESAAFTTGATALRDHFERKTANLLRNNLTGDPAMSSQETVSEGMPDEIIETPVMKQAQLVGLVEMTGGPNVRDLPRYIKDHVRGYWGMRDLLNGIAADMKYCQGSFAVIRRLRVYFIQTHGLDIEIWAMDCPVSELFRMYFIGCAKLPLYWDYKNGLITLLPLLWDLKNGLEKTGNSLGILKLTSGQVLAKSRSQKRYQENNALSMYFHTQQQTSPMLADTKRDTKEARTLKPYEDYPEE</sequence>
<dbReference type="AlphaFoldDB" id="A0A9N8ZSG6"/>
<reference evidence="2" key="1">
    <citation type="submission" date="2021-06" db="EMBL/GenBank/DDBJ databases">
        <authorList>
            <person name="Kallberg Y."/>
            <person name="Tangrot J."/>
            <person name="Rosling A."/>
        </authorList>
    </citation>
    <scope>NUCLEOTIDE SEQUENCE</scope>
    <source>
        <strain evidence="2">IA702</strain>
    </source>
</reference>
<gene>
    <name evidence="2" type="ORF">POCULU_LOCUS2802</name>
</gene>
<keyword evidence="3" id="KW-1185">Reference proteome</keyword>
<feature type="non-terminal residue" evidence="2">
    <location>
        <position position="355"/>
    </location>
</feature>
<feature type="region of interest" description="Disordered" evidence="1">
    <location>
        <begin position="329"/>
        <end position="355"/>
    </location>
</feature>
<dbReference type="Proteomes" id="UP000789572">
    <property type="component" value="Unassembled WGS sequence"/>
</dbReference>